<organism evidence="6 7">
    <name type="scientific">Ostreibacterium oceani</name>
    <dbReference type="NCBI Taxonomy" id="2654998"/>
    <lineage>
        <taxon>Bacteria</taxon>
        <taxon>Pseudomonadati</taxon>
        <taxon>Pseudomonadota</taxon>
        <taxon>Gammaproteobacteria</taxon>
        <taxon>Cardiobacteriales</taxon>
        <taxon>Ostreibacteriaceae</taxon>
        <taxon>Ostreibacterium</taxon>
    </lineage>
</organism>
<keyword evidence="1 4" id="KW-0732">Signal</keyword>
<dbReference type="InterPro" id="IPR011990">
    <property type="entry name" value="TPR-like_helical_dom_sf"/>
</dbReference>
<dbReference type="Gene3D" id="1.25.40.10">
    <property type="entry name" value="Tetratricopeptide repeat domain"/>
    <property type="match status" value="1"/>
</dbReference>
<protein>
    <submittedName>
        <fullName evidence="6">Outer membrane protein assembly factor BamD</fullName>
    </submittedName>
</protein>
<dbReference type="AlphaFoldDB" id="A0A6N7EX80"/>
<reference evidence="6 7" key="1">
    <citation type="submission" date="2019-10" db="EMBL/GenBank/DDBJ databases">
        <title>Cardiobacteriales fam. a chemoheterotrophic member of the order Cardiobacteriales, and proposal of Cardiobacteriales fam. nov.</title>
        <authorList>
            <person name="Wang C."/>
        </authorList>
    </citation>
    <scope>NUCLEOTIDE SEQUENCE [LARGE SCALE GENOMIC DNA]</scope>
    <source>
        <strain evidence="6 7">ML27</strain>
    </source>
</reference>
<feature type="domain" description="Outer membrane lipoprotein BamD-like" evidence="5">
    <location>
        <begin position="106"/>
        <end position="177"/>
    </location>
</feature>
<dbReference type="InterPro" id="IPR039565">
    <property type="entry name" value="BamD-like"/>
</dbReference>
<feature type="coiled-coil region" evidence="2">
    <location>
        <begin position="27"/>
        <end position="61"/>
    </location>
</feature>
<name>A0A6N7EX80_9GAMM</name>
<accession>A0A6N7EX80</accession>
<dbReference type="InParanoid" id="A0A6N7EX80"/>
<proteinExistence type="predicted"/>
<evidence type="ECO:0000259" key="5">
    <source>
        <dbReference type="Pfam" id="PF13525"/>
    </source>
</evidence>
<feature type="signal peptide" evidence="4">
    <location>
        <begin position="1"/>
        <end position="24"/>
    </location>
</feature>
<comment type="caution">
    <text evidence="6">The sequence shown here is derived from an EMBL/GenBank/DDBJ whole genome shotgun (WGS) entry which is preliminary data.</text>
</comment>
<dbReference type="EMBL" id="WHNW01000004">
    <property type="protein sequence ID" value="MPV86140.1"/>
    <property type="molecule type" value="Genomic_DNA"/>
</dbReference>
<sequence>MRLIMTRVWTTPLLALTVTGCVSTADFEASQQRIAQLNTQLGGLEKQVMDLQAELSVVKAQRPIRLPTGTPIPPGSRNNQASGQNDANASSSNNSGNSSSNSNMSDEASAYHQALALYQSGDTDAAISAFENYNSRYPNADNLPNVLYYLGQASFVQRDYGRAEQVLEQLIYQYPMSQVDPRAPELLRRIYQHNNRADKIETLDNFLNTMNQSNLANPNNSTNNPVNNQATGQPALLN</sequence>
<feature type="region of interest" description="Disordered" evidence="3">
    <location>
        <begin position="212"/>
        <end position="238"/>
    </location>
</feature>
<dbReference type="Pfam" id="PF13525">
    <property type="entry name" value="YfiO"/>
    <property type="match status" value="1"/>
</dbReference>
<gene>
    <name evidence="6" type="primary">bamD</name>
    <name evidence="6" type="ORF">GCU85_05260</name>
</gene>
<evidence type="ECO:0000313" key="7">
    <source>
        <dbReference type="Proteomes" id="UP000471298"/>
    </source>
</evidence>
<evidence type="ECO:0000313" key="6">
    <source>
        <dbReference type="EMBL" id="MPV86140.1"/>
    </source>
</evidence>
<dbReference type="SUPFAM" id="SSF48452">
    <property type="entry name" value="TPR-like"/>
    <property type="match status" value="1"/>
</dbReference>
<evidence type="ECO:0000256" key="2">
    <source>
        <dbReference type="SAM" id="Coils"/>
    </source>
</evidence>
<evidence type="ECO:0000256" key="4">
    <source>
        <dbReference type="SAM" id="SignalP"/>
    </source>
</evidence>
<evidence type="ECO:0000256" key="3">
    <source>
        <dbReference type="SAM" id="MobiDB-lite"/>
    </source>
</evidence>
<evidence type="ECO:0000256" key="1">
    <source>
        <dbReference type="ARBA" id="ARBA00022729"/>
    </source>
</evidence>
<dbReference type="FunCoup" id="A0A6N7EX80">
    <property type="interactions" value="48"/>
</dbReference>
<dbReference type="Proteomes" id="UP000471298">
    <property type="component" value="Unassembled WGS sequence"/>
</dbReference>
<feature type="compositionally biased region" description="Low complexity" evidence="3">
    <location>
        <begin position="78"/>
        <end position="106"/>
    </location>
</feature>
<keyword evidence="2" id="KW-0175">Coiled coil</keyword>
<feature type="region of interest" description="Disordered" evidence="3">
    <location>
        <begin position="62"/>
        <end position="106"/>
    </location>
</feature>
<keyword evidence="7" id="KW-1185">Reference proteome</keyword>
<dbReference type="PROSITE" id="PS51257">
    <property type="entry name" value="PROKAR_LIPOPROTEIN"/>
    <property type="match status" value="1"/>
</dbReference>
<feature type="compositionally biased region" description="Low complexity" evidence="3">
    <location>
        <begin position="212"/>
        <end position="231"/>
    </location>
</feature>
<feature type="chain" id="PRO_5027089565" evidence="4">
    <location>
        <begin position="25"/>
        <end position="238"/>
    </location>
</feature>